<dbReference type="AlphaFoldDB" id="A0A816N5Y3"/>
<protein>
    <submittedName>
        <fullName evidence="2">Uncharacterized protein</fullName>
    </submittedName>
</protein>
<keyword evidence="1" id="KW-0472">Membrane</keyword>
<gene>
    <name evidence="3" type="ORF">MBJ925_LOCUS35564</name>
    <name evidence="2" type="ORF">WKI299_LOCUS5159</name>
</gene>
<organism evidence="2 4">
    <name type="scientific">Rotaria magnacalcarata</name>
    <dbReference type="NCBI Taxonomy" id="392030"/>
    <lineage>
        <taxon>Eukaryota</taxon>
        <taxon>Metazoa</taxon>
        <taxon>Spiralia</taxon>
        <taxon>Gnathifera</taxon>
        <taxon>Rotifera</taxon>
        <taxon>Eurotatoria</taxon>
        <taxon>Bdelloidea</taxon>
        <taxon>Philodinida</taxon>
        <taxon>Philodinidae</taxon>
        <taxon>Rotaria</taxon>
    </lineage>
</organism>
<feature type="transmembrane region" description="Helical" evidence="1">
    <location>
        <begin position="113"/>
        <end position="133"/>
    </location>
</feature>
<dbReference type="EMBL" id="CAJNRF010001452">
    <property type="protein sequence ID" value="CAF2009845.1"/>
    <property type="molecule type" value="Genomic_DNA"/>
</dbReference>
<accession>A0A816N5Y3</accession>
<evidence type="ECO:0000313" key="2">
    <source>
        <dbReference type="EMBL" id="CAF2009845.1"/>
    </source>
</evidence>
<reference evidence="2" key="1">
    <citation type="submission" date="2021-02" db="EMBL/GenBank/DDBJ databases">
        <authorList>
            <person name="Nowell W R."/>
        </authorList>
    </citation>
    <scope>NUCLEOTIDE SEQUENCE</scope>
</reference>
<dbReference type="EMBL" id="CAJNRE010019655">
    <property type="protein sequence ID" value="CAF2204649.1"/>
    <property type="molecule type" value="Genomic_DNA"/>
</dbReference>
<keyword evidence="1" id="KW-0812">Transmembrane</keyword>
<dbReference type="Proteomes" id="UP000663824">
    <property type="component" value="Unassembled WGS sequence"/>
</dbReference>
<name>A0A816N5Y3_9BILA</name>
<comment type="caution">
    <text evidence="2">The sequence shown here is derived from an EMBL/GenBank/DDBJ whole genome shotgun (WGS) entry which is preliminary data.</text>
</comment>
<feature type="transmembrane region" description="Helical" evidence="1">
    <location>
        <begin position="79"/>
        <end position="101"/>
    </location>
</feature>
<evidence type="ECO:0000256" key="1">
    <source>
        <dbReference type="SAM" id="Phobius"/>
    </source>
</evidence>
<dbReference type="Proteomes" id="UP000663856">
    <property type="component" value="Unassembled WGS sequence"/>
</dbReference>
<evidence type="ECO:0000313" key="3">
    <source>
        <dbReference type="EMBL" id="CAF2204649.1"/>
    </source>
</evidence>
<keyword evidence="1" id="KW-1133">Transmembrane helix</keyword>
<evidence type="ECO:0000313" key="4">
    <source>
        <dbReference type="Proteomes" id="UP000663856"/>
    </source>
</evidence>
<sequence>MLDDIKLDFGLPASASLSLFNIVGNYSVCGSTAGILWALNDAKVPKYRIVVRGETSEGDPKVKKGGWCKWFLKNCMVKFFIMLFEFSSNVLAGIVASALFIQDEKLLQERIAICVTIIIILKVMLTSLVYQITKEDWVELLTMAPLSPPTPMPIFPLHV</sequence>
<proteinExistence type="predicted"/>